<proteinExistence type="predicted"/>
<evidence type="ECO:0000313" key="4">
    <source>
        <dbReference type="Proteomes" id="UP000006729"/>
    </source>
</evidence>
<feature type="transmembrane region" description="Helical" evidence="1">
    <location>
        <begin position="12"/>
        <end position="31"/>
    </location>
</feature>
<dbReference type="InterPro" id="IPR057713">
    <property type="entry name" value="DUF7953"/>
</dbReference>
<name>U5GBU5_POPTR</name>
<dbReference type="Pfam" id="PF25829">
    <property type="entry name" value="DUF7953"/>
    <property type="match status" value="1"/>
</dbReference>
<dbReference type="InParanoid" id="U5GBU5"/>
<protein>
    <recommendedName>
        <fullName evidence="2">DUF7953 domain-containing protein</fullName>
    </recommendedName>
</protein>
<gene>
    <name evidence="3" type="ORF">POPTR_006G215500</name>
</gene>
<reference evidence="3 4" key="1">
    <citation type="journal article" date="2006" name="Science">
        <title>The genome of black cottonwood, Populus trichocarpa (Torr. &amp; Gray).</title>
        <authorList>
            <person name="Tuskan G.A."/>
            <person name="Difazio S."/>
            <person name="Jansson S."/>
            <person name="Bohlmann J."/>
            <person name="Grigoriev I."/>
            <person name="Hellsten U."/>
            <person name="Putnam N."/>
            <person name="Ralph S."/>
            <person name="Rombauts S."/>
            <person name="Salamov A."/>
            <person name="Schein J."/>
            <person name="Sterck L."/>
            <person name="Aerts A."/>
            <person name="Bhalerao R.R."/>
            <person name="Bhalerao R.P."/>
            <person name="Blaudez D."/>
            <person name="Boerjan W."/>
            <person name="Brun A."/>
            <person name="Brunner A."/>
            <person name="Busov V."/>
            <person name="Campbell M."/>
            <person name="Carlson J."/>
            <person name="Chalot M."/>
            <person name="Chapman J."/>
            <person name="Chen G.L."/>
            <person name="Cooper D."/>
            <person name="Coutinho P.M."/>
            <person name="Couturier J."/>
            <person name="Covert S."/>
            <person name="Cronk Q."/>
            <person name="Cunningham R."/>
            <person name="Davis J."/>
            <person name="Degroeve S."/>
            <person name="Dejardin A."/>
            <person name="Depamphilis C."/>
            <person name="Detter J."/>
            <person name="Dirks B."/>
            <person name="Dubchak I."/>
            <person name="Duplessis S."/>
            <person name="Ehlting J."/>
            <person name="Ellis B."/>
            <person name="Gendler K."/>
            <person name="Goodstein D."/>
            <person name="Gribskov M."/>
            <person name="Grimwood J."/>
            <person name="Groover A."/>
            <person name="Gunter L."/>
            <person name="Hamberger B."/>
            <person name="Heinze B."/>
            <person name="Helariutta Y."/>
            <person name="Henrissat B."/>
            <person name="Holligan D."/>
            <person name="Holt R."/>
            <person name="Huang W."/>
            <person name="Islam-Faridi N."/>
            <person name="Jones S."/>
            <person name="Jones-Rhoades M."/>
            <person name="Jorgensen R."/>
            <person name="Joshi C."/>
            <person name="Kangasjarvi J."/>
            <person name="Karlsson J."/>
            <person name="Kelleher C."/>
            <person name="Kirkpatrick R."/>
            <person name="Kirst M."/>
            <person name="Kohler A."/>
            <person name="Kalluri U."/>
            <person name="Larimer F."/>
            <person name="Leebens-Mack J."/>
            <person name="Leple J.C."/>
            <person name="Locascio P."/>
            <person name="Lou Y."/>
            <person name="Lucas S."/>
            <person name="Martin F."/>
            <person name="Montanini B."/>
            <person name="Napoli C."/>
            <person name="Nelson D.R."/>
            <person name="Nelson C."/>
            <person name="Nieminen K."/>
            <person name="Nilsson O."/>
            <person name="Pereda V."/>
            <person name="Peter G."/>
            <person name="Philippe R."/>
            <person name="Pilate G."/>
            <person name="Poliakov A."/>
            <person name="Razumovskaya J."/>
            <person name="Richardson P."/>
            <person name="Rinaldi C."/>
            <person name="Ritland K."/>
            <person name="Rouze P."/>
            <person name="Ryaboy D."/>
            <person name="Schmutz J."/>
            <person name="Schrader J."/>
            <person name="Segerman B."/>
            <person name="Shin H."/>
            <person name="Siddiqui A."/>
            <person name="Sterky F."/>
            <person name="Terry A."/>
            <person name="Tsai C.J."/>
            <person name="Uberbacher E."/>
            <person name="Unneberg P."/>
            <person name="Vahala J."/>
            <person name="Wall K."/>
            <person name="Wessler S."/>
            <person name="Yang G."/>
            <person name="Yin T."/>
            <person name="Douglas C."/>
            <person name="Marra M."/>
            <person name="Sandberg G."/>
            <person name="Van de Peer Y."/>
            <person name="Rokhsar D."/>
        </authorList>
    </citation>
    <scope>NUCLEOTIDE SEQUENCE [LARGE SCALE GENOMIC DNA]</scope>
    <source>
        <strain evidence="4">cv. Nisqually</strain>
    </source>
</reference>
<keyword evidence="1" id="KW-0812">Transmembrane</keyword>
<dbReference type="Proteomes" id="UP000006729">
    <property type="component" value="Chromosome 6"/>
</dbReference>
<dbReference type="STRING" id="3694.U5GBU5"/>
<accession>U5GBU5</accession>
<evidence type="ECO:0000259" key="2">
    <source>
        <dbReference type="Pfam" id="PF25829"/>
    </source>
</evidence>
<keyword evidence="1" id="KW-1133">Transmembrane helix</keyword>
<evidence type="ECO:0000313" key="3">
    <source>
        <dbReference type="EMBL" id="PNT32909.1"/>
    </source>
</evidence>
<dbReference type="EMBL" id="CM009295">
    <property type="protein sequence ID" value="PNT32909.1"/>
    <property type="molecule type" value="Genomic_DNA"/>
</dbReference>
<keyword evidence="4" id="KW-1185">Reference proteome</keyword>
<feature type="domain" description="DUF7953" evidence="2">
    <location>
        <begin position="27"/>
        <end position="88"/>
    </location>
</feature>
<organism evidence="3 4">
    <name type="scientific">Populus trichocarpa</name>
    <name type="common">Western balsam poplar</name>
    <name type="synonym">Populus balsamifera subsp. trichocarpa</name>
    <dbReference type="NCBI Taxonomy" id="3694"/>
    <lineage>
        <taxon>Eukaryota</taxon>
        <taxon>Viridiplantae</taxon>
        <taxon>Streptophyta</taxon>
        <taxon>Embryophyta</taxon>
        <taxon>Tracheophyta</taxon>
        <taxon>Spermatophyta</taxon>
        <taxon>Magnoliopsida</taxon>
        <taxon>eudicotyledons</taxon>
        <taxon>Gunneridae</taxon>
        <taxon>Pentapetalae</taxon>
        <taxon>rosids</taxon>
        <taxon>fabids</taxon>
        <taxon>Malpighiales</taxon>
        <taxon>Salicaceae</taxon>
        <taxon>Saliceae</taxon>
        <taxon>Populus</taxon>
    </lineage>
</organism>
<evidence type="ECO:0000256" key="1">
    <source>
        <dbReference type="SAM" id="Phobius"/>
    </source>
</evidence>
<dbReference type="AlphaFoldDB" id="U5GBU5"/>
<keyword evidence="1" id="KW-0472">Membrane</keyword>
<sequence length="111" mass="12758">MDGDWRAQWKFLNSLKIFINSIIVLSTVVTLDSMKIYRTQECLNAKPAIYFSCKGENITVLPDVKQVNVSYTFEESWQMNFTRLQQNCSMLVSRTEGKKAQTSKGETETGF</sequence>
<dbReference type="HOGENOM" id="CLU_2162742_0_0_1"/>